<name>A0A165LDK4_EXIGL</name>
<dbReference type="AlphaFoldDB" id="A0A165LDK4"/>
<dbReference type="Proteomes" id="UP000077266">
    <property type="component" value="Unassembled WGS sequence"/>
</dbReference>
<proteinExistence type="predicted"/>
<organism evidence="1 2">
    <name type="scientific">Exidia glandulosa HHB12029</name>
    <dbReference type="NCBI Taxonomy" id="1314781"/>
    <lineage>
        <taxon>Eukaryota</taxon>
        <taxon>Fungi</taxon>
        <taxon>Dikarya</taxon>
        <taxon>Basidiomycota</taxon>
        <taxon>Agaricomycotina</taxon>
        <taxon>Agaricomycetes</taxon>
        <taxon>Auriculariales</taxon>
        <taxon>Exidiaceae</taxon>
        <taxon>Exidia</taxon>
    </lineage>
</organism>
<dbReference type="InParanoid" id="A0A165LDK4"/>
<evidence type="ECO:0000313" key="1">
    <source>
        <dbReference type="EMBL" id="KZV97723.1"/>
    </source>
</evidence>
<accession>A0A165LDK4</accession>
<keyword evidence="2" id="KW-1185">Reference proteome</keyword>
<dbReference type="EMBL" id="KV425927">
    <property type="protein sequence ID" value="KZV97723.1"/>
    <property type="molecule type" value="Genomic_DNA"/>
</dbReference>
<evidence type="ECO:0000313" key="2">
    <source>
        <dbReference type="Proteomes" id="UP000077266"/>
    </source>
</evidence>
<protein>
    <submittedName>
        <fullName evidence="1">Uncharacterized protein</fullName>
    </submittedName>
</protein>
<sequence length="163" mass="18663">MNSSVYTRVLLYDCARCASFPARPFPSRKCLVSWVATGTRTRRRTIDITLCVPSNSMARRDSLHKVRRLDGPRTCSCSLSRRSCTLLLWSGGLYNSGCHALRRVTPTGRYSLMYWTGRQLRPYRLALTSEGYGEEQAASELSHPYQALYQFARTWCYVPYVSL</sequence>
<gene>
    <name evidence="1" type="ORF">EXIGLDRAFT_354129</name>
</gene>
<reference evidence="1 2" key="1">
    <citation type="journal article" date="2016" name="Mol. Biol. Evol.">
        <title>Comparative Genomics of Early-Diverging Mushroom-Forming Fungi Provides Insights into the Origins of Lignocellulose Decay Capabilities.</title>
        <authorList>
            <person name="Nagy L.G."/>
            <person name="Riley R."/>
            <person name="Tritt A."/>
            <person name="Adam C."/>
            <person name="Daum C."/>
            <person name="Floudas D."/>
            <person name="Sun H."/>
            <person name="Yadav J.S."/>
            <person name="Pangilinan J."/>
            <person name="Larsson K.H."/>
            <person name="Matsuura K."/>
            <person name="Barry K."/>
            <person name="Labutti K."/>
            <person name="Kuo R."/>
            <person name="Ohm R.A."/>
            <person name="Bhattacharya S.S."/>
            <person name="Shirouzu T."/>
            <person name="Yoshinaga Y."/>
            <person name="Martin F.M."/>
            <person name="Grigoriev I.V."/>
            <person name="Hibbett D.S."/>
        </authorList>
    </citation>
    <scope>NUCLEOTIDE SEQUENCE [LARGE SCALE GENOMIC DNA]</scope>
    <source>
        <strain evidence="1 2">HHB12029</strain>
    </source>
</reference>